<proteinExistence type="predicted"/>
<keyword evidence="4" id="KW-1185">Reference proteome</keyword>
<dbReference type="Gene3D" id="3.30.479.30">
    <property type="entry name" value="Band 7 domain"/>
    <property type="match status" value="1"/>
</dbReference>
<dbReference type="EMBL" id="JAAVJL010000001">
    <property type="protein sequence ID" value="NMF58552.1"/>
    <property type="molecule type" value="Genomic_DNA"/>
</dbReference>
<feature type="compositionally biased region" description="Pro residues" evidence="1">
    <location>
        <begin position="319"/>
        <end position="331"/>
    </location>
</feature>
<feature type="domain" description="Band 7" evidence="2">
    <location>
        <begin position="20"/>
        <end position="178"/>
    </location>
</feature>
<dbReference type="PANTHER" id="PTHR43327">
    <property type="entry name" value="STOMATIN-LIKE PROTEIN 2, MITOCHONDRIAL"/>
    <property type="match status" value="1"/>
</dbReference>
<dbReference type="PANTHER" id="PTHR43327:SF10">
    <property type="entry name" value="STOMATIN-LIKE PROTEIN 2, MITOCHONDRIAL"/>
    <property type="match status" value="1"/>
</dbReference>
<evidence type="ECO:0000313" key="3">
    <source>
        <dbReference type="EMBL" id="NMF58552.1"/>
    </source>
</evidence>
<dbReference type="InterPro" id="IPR001107">
    <property type="entry name" value="Band_7"/>
</dbReference>
<evidence type="ECO:0000259" key="2">
    <source>
        <dbReference type="SMART" id="SM00244"/>
    </source>
</evidence>
<gene>
    <name evidence="3" type="ORF">HC246_11105</name>
</gene>
<dbReference type="Pfam" id="PF01145">
    <property type="entry name" value="Band_7"/>
    <property type="match status" value="1"/>
</dbReference>
<feature type="region of interest" description="Disordered" evidence="1">
    <location>
        <begin position="307"/>
        <end position="344"/>
    </location>
</feature>
<reference evidence="3 4" key="1">
    <citation type="submission" date="2020-03" db="EMBL/GenBank/DDBJ databases">
        <title>Draft Genome Sequence of 2-Methylisoborneol Producing Pseudanabaena yagii Strain GIHE-NHR1 Isolated from North Han River in South Korea.</title>
        <authorList>
            <person name="Jeong J."/>
        </authorList>
    </citation>
    <scope>NUCLEOTIDE SEQUENCE [LARGE SCALE GENOMIC DNA]</scope>
    <source>
        <strain evidence="3 4">GIHE-NHR1</strain>
    </source>
</reference>
<evidence type="ECO:0000256" key="1">
    <source>
        <dbReference type="SAM" id="MobiDB-lite"/>
    </source>
</evidence>
<dbReference type="InterPro" id="IPR001972">
    <property type="entry name" value="Stomatin_HflK_fam"/>
</dbReference>
<dbReference type="SMART" id="SM00244">
    <property type="entry name" value="PHB"/>
    <property type="match status" value="1"/>
</dbReference>
<dbReference type="InterPro" id="IPR050710">
    <property type="entry name" value="Band7/mec-2_domain"/>
</dbReference>
<sequence length="344" mass="38080">MEATIFSIVFALLSGTYIYRSFRIIEEGQIALVERFGKYQKTMEPGINIVLPFLDRVTLIKSAREQVLEISPQPCTTSDSVSVSVSGVMYWQITDLKQARYNIENVDKSLVVSLATQIQTQIGRCDLDNIIGGQERINDEILEGISSDTKDWGIKVLRVRLGEITIPTSVLQSMEKQKAAEIEKKAMISLSEGEKTSEIKKAEAEALSNKVLAESERQVQLEQAEAMALSIERIAEAIANHTHGRDAVQYLLAQKYLEMGQAIGQSPSSKVLFMDPHSIPGAIQSLLAMTDNKMAEVIAKQPFGAVSNIPPTLRNLPESKPPLPEIKPFNPPSDNEKFTPPPQE</sequence>
<dbReference type="SUPFAM" id="SSF117892">
    <property type="entry name" value="Band 7/SPFH domain"/>
    <property type="match status" value="1"/>
</dbReference>
<evidence type="ECO:0000313" key="4">
    <source>
        <dbReference type="Proteomes" id="UP000738376"/>
    </source>
</evidence>
<organism evidence="3 4">
    <name type="scientific">Pseudanabaena yagii GIHE-NHR1</name>
    <dbReference type="NCBI Taxonomy" id="2722753"/>
    <lineage>
        <taxon>Bacteria</taxon>
        <taxon>Bacillati</taxon>
        <taxon>Cyanobacteriota</taxon>
        <taxon>Cyanophyceae</taxon>
        <taxon>Pseudanabaenales</taxon>
        <taxon>Pseudanabaenaceae</taxon>
        <taxon>Pseudanabaena</taxon>
        <taxon>Pseudanabaena yagii</taxon>
    </lineage>
</organism>
<accession>A0ABX1LQZ3</accession>
<name>A0ABX1LQZ3_9CYAN</name>
<dbReference type="Proteomes" id="UP000738376">
    <property type="component" value="Unassembled WGS sequence"/>
</dbReference>
<dbReference type="RefSeq" id="WP_169363445.1">
    <property type="nucleotide sequence ID" value="NZ_JAAVJL010000001.1"/>
</dbReference>
<comment type="caution">
    <text evidence="3">The sequence shown here is derived from an EMBL/GenBank/DDBJ whole genome shotgun (WGS) entry which is preliminary data.</text>
</comment>
<protein>
    <submittedName>
        <fullName evidence="3">SPFH/Band 7/PHB domain protein</fullName>
    </submittedName>
</protein>
<dbReference type="PRINTS" id="PR00721">
    <property type="entry name" value="STOMATIN"/>
</dbReference>
<dbReference type="InterPro" id="IPR036013">
    <property type="entry name" value="Band_7/SPFH_dom_sf"/>
</dbReference>
<dbReference type="CDD" id="cd08829">
    <property type="entry name" value="SPFH_paraslipin"/>
    <property type="match status" value="1"/>
</dbReference>